<dbReference type="Proteomes" id="UP000807353">
    <property type="component" value="Unassembled WGS sequence"/>
</dbReference>
<comment type="caution">
    <text evidence="2">The sequence shown here is derived from an EMBL/GenBank/DDBJ whole genome shotgun (WGS) entry which is preliminary data.</text>
</comment>
<proteinExistence type="predicted"/>
<protein>
    <recommendedName>
        <fullName evidence="1">DUF6699 domain-containing protein</fullName>
    </recommendedName>
</protein>
<accession>A0A9P6CG27</accession>
<organism evidence="2 3">
    <name type="scientific">Collybia nuda</name>
    <dbReference type="NCBI Taxonomy" id="64659"/>
    <lineage>
        <taxon>Eukaryota</taxon>
        <taxon>Fungi</taxon>
        <taxon>Dikarya</taxon>
        <taxon>Basidiomycota</taxon>
        <taxon>Agaricomycotina</taxon>
        <taxon>Agaricomycetes</taxon>
        <taxon>Agaricomycetidae</taxon>
        <taxon>Agaricales</taxon>
        <taxon>Tricholomatineae</taxon>
        <taxon>Clitocybaceae</taxon>
        <taxon>Collybia</taxon>
    </lineage>
</organism>
<keyword evidence="3" id="KW-1185">Reference proteome</keyword>
<evidence type="ECO:0000259" key="1">
    <source>
        <dbReference type="Pfam" id="PF20415"/>
    </source>
</evidence>
<feature type="domain" description="DUF6699" evidence="1">
    <location>
        <begin position="115"/>
        <end position="254"/>
    </location>
</feature>
<evidence type="ECO:0000313" key="2">
    <source>
        <dbReference type="EMBL" id="KAF9464781.1"/>
    </source>
</evidence>
<dbReference type="EMBL" id="MU150252">
    <property type="protein sequence ID" value="KAF9464781.1"/>
    <property type="molecule type" value="Genomic_DNA"/>
</dbReference>
<evidence type="ECO:0000313" key="3">
    <source>
        <dbReference type="Proteomes" id="UP000807353"/>
    </source>
</evidence>
<reference evidence="2" key="1">
    <citation type="submission" date="2020-11" db="EMBL/GenBank/DDBJ databases">
        <authorList>
            <consortium name="DOE Joint Genome Institute"/>
            <person name="Ahrendt S."/>
            <person name="Riley R."/>
            <person name="Andreopoulos W."/>
            <person name="Labutti K."/>
            <person name="Pangilinan J."/>
            <person name="Ruiz-Duenas F.J."/>
            <person name="Barrasa J.M."/>
            <person name="Sanchez-Garcia M."/>
            <person name="Camarero S."/>
            <person name="Miyauchi S."/>
            <person name="Serrano A."/>
            <person name="Linde D."/>
            <person name="Babiker R."/>
            <person name="Drula E."/>
            <person name="Ayuso-Fernandez I."/>
            <person name="Pacheco R."/>
            <person name="Padilla G."/>
            <person name="Ferreira P."/>
            <person name="Barriuso J."/>
            <person name="Kellner H."/>
            <person name="Castanera R."/>
            <person name="Alfaro M."/>
            <person name="Ramirez L."/>
            <person name="Pisabarro A.G."/>
            <person name="Kuo A."/>
            <person name="Tritt A."/>
            <person name="Lipzen A."/>
            <person name="He G."/>
            <person name="Yan M."/>
            <person name="Ng V."/>
            <person name="Cullen D."/>
            <person name="Martin F."/>
            <person name="Rosso M.-N."/>
            <person name="Henrissat B."/>
            <person name="Hibbett D."/>
            <person name="Martinez A.T."/>
            <person name="Grigoriev I.V."/>
        </authorList>
    </citation>
    <scope>NUCLEOTIDE SEQUENCE</scope>
    <source>
        <strain evidence="2">CBS 247.69</strain>
    </source>
</reference>
<sequence length="276" mass="31770">MCSFSHLPIWCHYRSRSRCSSGLHKGPLAIEHRPNYPPYTMRYTLTDPKYYDQYQPTFTQACLPPNDSVQPIRTIPSRWYNTPHTSQMLPHRRSPHSQTVIHRDLANPQGTYPCLNWDISQLPSSSKQKEDAWTSRRAPSFNDGALSPGCNNIQINFNHPTFNPLLGGFGPIMVYPTGNSSEITVENVMDAIYVFFQQPLTCFDWKRISVLEQKQVSESYRKRISRTHHLSGYEQARGLLRIDTLKGCTCFAGLQIMTSLNQSALLYMYLVGRRYV</sequence>
<dbReference type="Pfam" id="PF20415">
    <property type="entry name" value="DUF6699"/>
    <property type="match status" value="1"/>
</dbReference>
<dbReference type="InterPro" id="IPR046522">
    <property type="entry name" value="DUF6699"/>
</dbReference>
<dbReference type="OrthoDB" id="3241567at2759"/>
<gene>
    <name evidence="2" type="ORF">BDZ94DRAFT_1255874</name>
</gene>
<dbReference type="AlphaFoldDB" id="A0A9P6CG27"/>
<name>A0A9P6CG27_9AGAR</name>